<keyword evidence="9" id="KW-1185">Reference proteome</keyword>
<dbReference type="PANTHER" id="PTHR10724">
    <property type="entry name" value="30S RIBOSOMAL PROTEIN S1"/>
    <property type="match status" value="1"/>
</dbReference>
<dbReference type="GO" id="GO:0022627">
    <property type="term" value="C:cytosolic small ribosomal subunit"/>
    <property type="evidence" value="ECO:0007669"/>
    <property type="project" value="TreeGrafter"/>
</dbReference>
<proteinExistence type="inferred from homology"/>
<dbReference type="EMBL" id="BORR01000005">
    <property type="protein sequence ID" value="GIO36951.1"/>
    <property type="molecule type" value="Genomic_DNA"/>
</dbReference>
<dbReference type="InterPro" id="IPR035104">
    <property type="entry name" value="Ribosomal_protein_S1-like"/>
</dbReference>
<evidence type="ECO:0000256" key="1">
    <source>
        <dbReference type="ARBA" id="ARBA00006767"/>
    </source>
</evidence>
<feature type="domain" description="S1 motif" evidence="7">
    <location>
        <begin position="29"/>
        <end position="98"/>
    </location>
</feature>
<evidence type="ECO:0000256" key="3">
    <source>
        <dbReference type="ARBA" id="ARBA00022884"/>
    </source>
</evidence>
<dbReference type="GO" id="GO:0003735">
    <property type="term" value="F:structural constituent of ribosome"/>
    <property type="evidence" value="ECO:0007669"/>
    <property type="project" value="TreeGrafter"/>
</dbReference>
<evidence type="ECO:0000256" key="5">
    <source>
        <dbReference type="ARBA" id="ARBA00023274"/>
    </source>
</evidence>
<dbReference type="CDD" id="cd05687">
    <property type="entry name" value="S1_RPS1_repeat_ec1_hs1"/>
    <property type="match status" value="1"/>
</dbReference>
<feature type="compositionally biased region" description="Basic and acidic residues" evidence="6">
    <location>
        <begin position="366"/>
        <end position="382"/>
    </location>
</feature>
<evidence type="ECO:0000259" key="7">
    <source>
        <dbReference type="PROSITE" id="PS50126"/>
    </source>
</evidence>
<dbReference type="SUPFAM" id="SSF50249">
    <property type="entry name" value="Nucleic acid-binding proteins"/>
    <property type="match status" value="4"/>
</dbReference>
<protein>
    <submittedName>
        <fullName evidence="8">30S ribosomal protein S1</fullName>
    </submittedName>
</protein>
<keyword evidence="2" id="KW-0677">Repeat</keyword>
<accession>A0A919XPP0</accession>
<dbReference type="FunFam" id="2.40.50.140:FF:000114">
    <property type="entry name" value="30S ribosomal protein S1"/>
    <property type="match status" value="1"/>
</dbReference>
<dbReference type="InterPro" id="IPR012340">
    <property type="entry name" value="NA-bd_OB-fold"/>
</dbReference>
<comment type="similarity">
    <text evidence="1">Belongs to the bacterial ribosomal protein bS1 family.</text>
</comment>
<dbReference type="Gene3D" id="2.40.50.140">
    <property type="entry name" value="Nucleic acid-binding proteins"/>
    <property type="match status" value="4"/>
</dbReference>
<feature type="domain" description="S1 motif" evidence="7">
    <location>
        <begin position="287"/>
        <end position="356"/>
    </location>
</feature>
<dbReference type="CDD" id="cd04465">
    <property type="entry name" value="S1_RPS1_repeat_ec2_hs2"/>
    <property type="match status" value="1"/>
</dbReference>
<evidence type="ECO:0000256" key="2">
    <source>
        <dbReference type="ARBA" id="ARBA00022737"/>
    </source>
</evidence>
<keyword evidence="4 8" id="KW-0689">Ribosomal protein</keyword>
<dbReference type="InterPro" id="IPR050437">
    <property type="entry name" value="Ribos_protein_bS1-like"/>
</dbReference>
<evidence type="ECO:0000313" key="9">
    <source>
        <dbReference type="Proteomes" id="UP000681162"/>
    </source>
</evidence>
<dbReference type="PRINTS" id="PR00681">
    <property type="entry name" value="RIBOSOMALS1"/>
</dbReference>
<dbReference type="GO" id="GO:0003729">
    <property type="term" value="F:mRNA binding"/>
    <property type="evidence" value="ECO:0007669"/>
    <property type="project" value="UniProtKB-ARBA"/>
</dbReference>
<dbReference type="AlphaFoldDB" id="A0A919XPP0"/>
<dbReference type="PANTHER" id="PTHR10724:SF7">
    <property type="entry name" value="SMALL RIBOSOMAL SUBUNIT PROTEIN BS1C"/>
    <property type="match status" value="1"/>
</dbReference>
<dbReference type="GO" id="GO:0006412">
    <property type="term" value="P:translation"/>
    <property type="evidence" value="ECO:0007669"/>
    <property type="project" value="TreeGrafter"/>
</dbReference>
<name>A0A919XPP0_9BACL</name>
<dbReference type="InterPro" id="IPR003029">
    <property type="entry name" value="S1_domain"/>
</dbReference>
<dbReference type="CDD" id="cd05688">
    <property type="entry name" value="S1_RPS1_repeat_ec3"/>
    <property type="match status" value="1"/>
</dbReference>
<comment type="caution">
    <text evidence="8">The sequence shown here is derived from an EMBL/GenBank/DDBJ whole genome shotgun (WGS) entry which is preliminary data.</text>
</comment>
<dbReference type="Pfam" id="PF00575">
    <property type="entry name" value="S1"/>
    <property type="match status" value="4"/>
</dbReference>
<reference evidence="8 9" key="1">
    <citation type="submission" date="2021-03" db="EMBL/GenBank/DDBJ databases">
        <title>Antimicrobial resistance genes in bacteria isolated from Japanese honey, and their potential for conferring macrolide and lincosamide resistance in the American foulbrood pathogen Paenibacillus larvae.</title>
        <authorList>
            <person name="Okamoto M."/>
            <person name="Kumagai M."/>
            <person name="Kanamori H."/>
            <person name="Takamatsu D."/>
        </authorList>
    </citation>
    <scope>NUCLEOTIDE SEQUENCE [LARGE SCALE GENOMIC DNA]</scope>
    <source>
        <strain evidence="8 9">J41TS12</strain>
    </source>
</reference>
<dbReference type="NCBIfam" id="NF005208">
    <property type="entry name" value="PRK06676.1"/>
    <property type="match status" value="1"/>
</dbReference>
<feature type="domain" description="S1 motif" evidence="7">
    <location>
        <begin position="116"/>
        <end position="181"/>
    </location>
</feature>
<sequence length="411" mass="44701">MSEETKNGLEAAEAASQAELEQIVSLKKGDTVKGTIVKIEDNQAYVSIGYKYDGVIPIRELSSVHLDNAADVVQVGQEVETKVVSIDDDKERLVLSKRAIDSENAWEELLKKFESQETFEVTVADVVKGGIVADVGVRGFIPASMVERHFVEDFSDYKGRTLRVKVKEIDQENNKVILSQKDVLDEEFEANKLKVMGSLKEGEVIEGTVQRLTQFGAFVDVGGVDGLVHVSEIAWSHVDKPADVLSEGDKVKVKVLKVDPEKGKISLSIKAATPGPWETAAENFKSGDIVSGEVKRLVAFGAFVEIAPGVEGLVHISQISHKHIGTPHEVLKEGQTVQVKILEVNPGEKRVSLSIKETEDAPEPAPKSEKPGKGSGVRKEDLGDNPNVSLSNQGLSITLGERFGDKLSKFK</sequence>
<feature type="domain" description="S1 motif" evidence="7">
    <location>
        <begin position="202"/>
        <end position="270"/>
    </location>
</feature>
<evidence type="ECO:0000313" key="8">
    <source>
        <dbReference type="EMBL" id="GIO36951.1"/>
    </source>
</evidence>
<keyword evidence="3" id="KW-0694">RNA-binding</keyword>
<evidence type="ECO:0000256" key="4">
    <source>
        <dbReference type="ARBA" id="ARBA00022980"/>
    </source>
</evidence>
<dbReference type="SMART" id="SM00316">
    <property type="entry name" value="S1"/>
    <property type="match status" value="4"/>
</dbReference>
<feature type="compositionally biased region" description="Polar residues" evidence="6">
    <location>
        <begin position="386"/>
        <end position="395"/>
    </location>
</feature>
<dbReference type="PROSITE" id="PS50126">
    <property type="entry name" value="S1"/>
    <property type="match status" value="4"/>
</dbReference>
<dbReference type="FunFam" id="2.40.50.140:FF:000051">
    <property type="entry name" value="RNA-binding transcriptional accessory protein"/>
    <property type="match status" value="1"/>
</dbReference>
<evidence type="ECO:0000256" key="6">
    <source>
        <dbReference type="SAM" id="MobiDB-lite"/>
    </source>
</evidence>
<gene>
    <name evidence="8" type="primary">ypfD</name>
    <name evidence="8" type="ORF">J41TS12_18120</name>
</gene>
<keyword evidence="5" id="KW-0687">Ribonucleoprotein</keyword>
<organism evidence="8 9">
    <name type="scientific">Paenibacillus antibioticophila</name>
    <dbReference type="NCBI Taxonomy" id="1274374"/>
    <lineage>
        <taxon>Bacteria</taxon>
        <taxon>Bacillati</taxon>
        <taxon>Bacillota</taxon>
        <taxon>Bacilli</taxon>
        <taxon>Bacillales</taxon>
        <taxon>Paenibacillaceae</taxon>
        <taxon>Paenibacillus</taxon>
    </lineage>
</organism>
<dbReference type="RefSeq" id="WP_212939255.1">
    <property type="nucleotide sequence ID" value="NZ_BORR01000005.1"/>
</dbReference>
<feature type="region of interest" description="Disordered" evidence="6">
    <location>
        <begin position="352"/>
        <end position="395"/>
    </location>
</feature>
<dbReference type="Proteomes" id="UP000681162">
    <property type="component" value="Unassembled WGS sequence"/>
</dbReference>